<evidence type="ECO:0000256" key="6">
    <source>
        <dbReference type="ARBA" id="ARBA00022729"/>
    </source>
</evidence>
<name>A0A6S6YKV5_9PROT</name>
<keyword evidence="4 12" id="KW-1134">Transmembrane beta strand</keyword>
<keyword evidence="7" id="KW-0406">Ion transport</keyword>
<dbReference type="RefSeq" id="WP_145772312.1">
    <property type="nucleotide sequence ID" value="NZ_LR778301.1"/>
</dbReference>
<dbReference type="KEGG" id="doe:DENOEST_1199"/>
<keyword evidence="9 12" id="KW-0472">Membrane</keyword>
<comment type="similarity">
    <text evidence="2 12 13">Belongs to the TonB-dependent receptor family.</text>
</comment>
<dbReference type="OrthoDB" id="183532at2"/>
<organism evidence="16 17">
    <name type="scientific">Denitratisoma oestradiolicum</name>
    <dbReference type="NCBI Taxonomy" id="311182"/>
    <lineage>
        <taxon>Bacteria</taxon>
        <taxon>Pseudomonadati</taxon>
        <taxon>Pseudomonadota</taxon>
        <taxon>Betaproteobacteria</taxon>
        <taxon>Nitrosomonadales</taxon>
        <taxon>Sterolibacteriaceae</taxon>
        <taxon>Denitratisoma</taxon>
    </lineage>
</organism>
<feature type="domain" description="TonB-dependent receptor-like beta-barrel" evidence="14">
    <location>
        <begin position="187"/>
        <end position="594"/>
    </location>
</feature>
<evidence type="ECO:0000259" key="14">
    <source>
        <dbReference type="Pfam" id="PF00593"/>
    </source>
</evidence>
<dbReference type="PROSITE" id="PS52016">
    <property type="entry name" value="TONB_DEPENDENT_REC_3"/>
    <property type="match status" value="1"/>
</dbReference>
<dbReference type="GO" id="GO:0009279">
    <property type="term" value="C:cell outer membrane"/>
    <property type="evidence" value="ECO:0007669"/>
    <property type="project" value="UniProtKB-SubCell"/>
</dbReference>
<keyword evidence="6" id="KW-0732">Signal</keyword>
<evidence type="ECO:0000256" key="11">
    <source>
        <dbReference type="ARBA" id="ARBA00023237"/>
    </source>
</evidence>
<keyword evidence="17" id="KW-1185">Reference proteome</keyword>
<proteinExistence type="inferred from homology"/>
<evidence type="ECO:0000256" key="9">
    <source>
        <dbReference type="ARBA" id="ARBA00023136"/>
    </source>
</evidence>
<sequence length="625" mass="69302">MQRHLARSAIAAAILAAFNVQAAEPLTDHGTIVVTATRQPTPARDLLNDFSVLIRSDIEKAGPSATLGDLLSRLPGIELSREGGRGANESIFIRGTNSGHALILIDGIRVGSATLGQANLAALPVEQMERIEVVRGPESALYGSDAIGGVINIFTRGSKESSFSAKAGFGSRGSYVANVAKKGNIGDLSYQVSFGTNGEDGKSNVTNSDSFAYNPDKDGFWKRTAAMRVDYKLSSAAEVGAQYFYSQGQNKFDTSWPNKNYDWKTYSRISGSSAYARLQPAKEWTTSIRFDRSVDESDTVPSQTIGELRDDFRTERKQITWQNDINLPVGRALIAVDHLKEQIVTSSAFSLSERDINSLSLGWDASLERHRWQANVRRDRNSQYGAKNTYNLGYGYQLAHFWRLATNVGTAFKAPSFNDLYYPNIPFVGSGNPNLRPETSLNRDVAVHYETEVYKTSLTVFRNDIKNLISWEETSPGSWFYTPANVGKVRIDGWSLSYQWSIIDGWKLRATWNDQDARDATTGNRLARRAEKFGTLGLEHETNQWVIGVELQASGDRYDNLANTRLLGGYGLVNVHSSYQLSPEWSAFARVDNLFDKHYELARSSNATFSTLGSTVFIGLRFLTK</sequence>
<dbReference type="InterPro" id="IPR037066">
    <property type="entry name" value="Plug_dom_sf"/>
</dbReference>
<accession>A0A6S6YKV5</accession>
<evidence type="ECO:0000313" key="17">
    <source>
        <dbReference type="Proteomes" id="UP000515733"/>
    </source>
</evidence>
<dbReference type="InterPro" id="IPR039426">
    <property type="entry name" value="TonB-dep_rcpt-like"/>
</dbReference>
<keyword evidence="5 12" id="KW-0812">Transmembrane</keyword>
<evidence type="ECO:0000256" key="13">
    <source>
        <dbReference type="RuleBase" id="RU003357"/>
    </source>
</evidence>
<dbReference type="CDD" id="cd01347">
    <property type="entry name" value="ligand_gated_channel"/>
    <property type="match status" value="1"/>
</dbReference>
<keyword evidence="8 13" id="KW-0798">TonB box</keyword>
<dbReference type="Pfam" id="PF07715">
    <property type="entry name" value="Plug"/>
    <property type="match status" value="1"/>
</dbReference>
<dbReference type="Gene3D" id="2.40.170.20">
    <property type="entry name" value="TonB-dependent receptor, beta-barrel domain"/>
    <property type="match status" value="1"/>
</dbReference>
<evidence type="ECO:0000313" key="16">
    <source>
        <dbReference type="EMBL" id="CAB1368364.1"/>
    </source>
</evidence>
<dbReference type="Pfam" id="PF00593">
    <property type="entry name" value="TonB_dep_Rec_b-barrel"/>
    <property type="match status" value="1"/>
</dbReference>
<dbReference type="Proteomes" id="UP000515733">
    <property type="component" value="Chromosome"/>
</dbReference>
<dbReference type="InterPro" id="IPR036942">
    <property type="entry name" value="Beta-barrel_TonB_sf"/>
</dbReference>
<evidence type="ECO:0000256" key="5">
    <source>
        <dbReference type="ARBA" id="ARBA00022692"/>
    </source>
</evidence>
<dbReference type="GO" id="GO:0006811">
    <property type="term" value="P:monoatomic ion transport"/>
    <property type="evidence" value="ECO:0007669"/>
    <property type="project" value="UniProtKB-KW"/>
</dbReference>
<keyword evidence="10 16" id="KW-0675">Receptor</keyword>
<dbReference type="EMBL" id="LR778301">
    <property type="protein sequence ID" value="CAB1368364.1"/>
    <property type="molecule type" value="Genomic_DNA"/>
</dbReference>
<comment type="subcellular location">
    <subcellularLocation>
        <location evidence="1 12">Cell outer membrane</location>
        <topology evidence="1 12">Multi-pass membrane protein</topology>
    </subcellularLocation>
</comment>
<evidence type="ECO:0000256" key="8">
    <source>
        <dbReference type="ARBA" id="ARBA00023077"/>
    </source>
</evidence>
<dbReference type="GO" id="GO:0015889">
    <property type="term" value="P:cobalamin transport"/>
    <property type="evidence" value="ECO:0007669"/>
    <property type="project" value="TreeGrafter"/>
</dbReference>
<dbReference type="InterPro" id="IPR012910">
    <property type="entry name" value="Plug_dom"/>
</dbReference>
<dbReference type="InterPro" id="IPR000531">
    <property type="entry name" value="Beta-barrel_TonB"/>
</dbReference>
<gene>
    <name evidence="16" type="ORF">DENOEST_1199</name>
</gene>
<evidence type="ECO:0000256" key="10">
    <source>
        <dbReference type="ARBA" id="ARBA00023170"/>
    </source>
</evidence>
<evidence type="ECO:0000256" key="2">
    <source>
        <dbReference type="ARBA" id="ARBA00009810"/>
    </source>
</evidence>
<protein>
    <submittedName>
        <fullName evidence="16">TonB-dependent receptor</fullName>
    </submittedName>
</protein>
<evidence type="ECO:0000256" key="7">
    <source>
        <dbReference type="ARBA" id="ARBA00023065"/>
    </source>
</evidence>
<dbReference type="PANTHER" id="PTHR30069:SF53">
    <property type="entry name" value="COLICIN I RECEPTOR-RELATED"/>
    <property type="match status" value="1"/>
</dbReference>
<dbReference type="Gene3D" id="2.170.130.10">
    <property type="entry name" value="TonB-dependent receptor, plug domain"/>
    <property type="match status" value="1"/>
</dbReference>
<dbReference type="SUPFAM" id="SSF56935">
    <property type="entry name" value="Porins"/>
    <property type="match status" value="1"/>
</dbReference>
<evidence type="ECO:0000256" key="1">
    <source>
        <dbReference type="ARBA" id="ARBA00004571"/>
    </source>
</evidence>
<evidence type="ECO:0000256" key="4">
    <source>
        <dbReference type="ARBA" id="ARBA00022452"/>
    </source>
</evidence>
<reference evidence="16 17" key="1">
    <citation type="submission" date="2020-03" db="EMBL/GenBank/DDBJ databases">
        <authorList>
            <consortium name="Genoscope - CEA"/>
            <person name="William W."/>
        </authorList>
    </citation>
    <scope>NUCLEOTIDE SEQUENCE [LARGE SCALE GENOMIC DNA]</scope>
    <source>
        <strain evidence="17">DSM 16959</strain>
    </source>
</reference>
<feature type="domain" description="TonB-dependent receptor plug" evidence="15">
    <location>
        <begin position="44"/>
        <end position="150"/>
    </location>
</feature>
<dbReference type="AlphaFoldDB" id="A0A6S6YKV5"/>
<evidence type="ECO:0000259" key="15">
    <source>
        <dbReference type="Pfam" id="PF07715"/>
    </source>
</evidence>
<evidence type="ECO:0000256" key="12">
    <source>
        <dbReference type="PROSITE-ProRule" id="PRU01360"/>
    </source>
</evidence>
<evidence type="ECO:0000256" key="3">
    <source>
        <dbReference type="ARBA" id="ARBA00022448"/>
    </source>
</evidence>
<keyword evidence="11 12" id="KW-0998">Cell outer membrane</keyword>
<dbReference type="PANTHER" id="PTHR30069">
    <property type="entry name" value="TONB-DEPENDENT OUTER MEMBRANE RECEPTOR"/>
    <property type="match status" value="1"/>
</dbReference>
<keyword evidence="3 12" id="KW-0813">Transport</keyword>